<organism evidence="1 2">
    <name type="scientific">Gymnopus androsaceus JB14</name>
    <dbReference type="NCBI Taxonomy" id="1447944"/>
    <lineage>
        <taxon>Eukaryota</taxon>
        <taxon>Fungi</taxon>
        <taxon>Dikarya</taxon>
        <taxon>Basidiomycota</taxon>
        <taxon>Agaricomycotina</taxon>
        <taxon>Agaricomycetes</taxon>
        <taxon>Agaricomycetidae</taxon>
        <taxon>Agaricales</taxon>
        <taxon>Marasmiineae</taxon>
        <taxon>Omphalotaceae</taxon>
        <taxon>Gymnopus</taxon>
    </lineage>
</organism>
<evidence type="ECO:0000313" key="2">
    <source>
        <dbReference type="Proteomes" id="UP000799118"/>
    </source>
</evidence>
<dbReference type="OrthoDB" id="1470350at2759"/>
<name>A0A6A4GML5_9AGAR</name>
<dbReference type="AlphaFoldDB" id="A0A6A4GML5"/>
<protein>
    <submittedName>
        <fullName evidence="1">Uncharacterized protein</fullName>
    </submittedName>
</protein>
<evidence type="ECO:0000313" key="1">
    <source>
        <dbReference type="EMBL" id="KAE9386989.1"/>
    </source>
</evidence>
<keyword evidence="2" id="KW-1185">Reference proteome</keyword>
<dbReference type="Proteomes" id="UP000799118">
    <property type="component" value="Unassembled WGS sequence"/>
</dbReference>
<sequence>MHSHLKSRGLGQSQAGQAGALLVGPASISPGQRPRACWAKAGPARGKILESKKLALEKVILVKENMKALEEDCLEDSEVIAPHSEIPTDENAMARVLQLLARNPEVLYHFDQLFIQDDA</sequence>
<proteinExistence type="predicted"/>
<dbReference type="EMBL" id="ML769832">
    <property type="protein sequence ID" value="KAE9386989.1"/>
    <property type="molecule type" value="Genomic_DNA"/>
</dbReference>
<reference evidence="1" key="1">
    <citation type="journal article" date="2019" name="Environ. Microbiol.">
        <title>Fungal ecological strategies reflected in gene transcription - a case study of two litter decomposers.</title>
        <authorList>
            <person name="Barbi F."/>
            <person name="Kohler A."/>
            <person name="Barry K."/>
            <person name="Baskaran P."/>
            <person name="Daum C."/>
            <person name="Fauchery L."/>
            <person name="Ihrmark K."/>
            <person name="Kuo A."/>
            <person name="LaButti K."/>
            <person name="Lipzen A."/>
            <person name="Morin E."/>
            <person name="Grigoriev I.V."/>
            <person name="Henrissat B."/>
            <person name="Lindahl B."/>
            <person name="Martin F."/>
        </authorList>
    </citation>
    <scope>NUCLEOTIDE SEQUENCE</scope>
    <source>
        <strain evidence="1">JB14</strain>
    </source>
</reference>
<gene>
    <name evidence="1" type="ORF">BT96DRAFT_948722</name>
</gene>
<accession>A0A6A4GML5</accession>